<name>A0A1I5WQC5_9BACT</name>
<dbReference type="RefSeq" id="WP_092018646.1">
    <property type="nucleotide sequence ID" value="NZ_FOXH01000012.1"/>
</dbReference>
<proteinExistence type="predicted"/>
<protein>
    <recommendedName>
        <fullName evidence="3">Lipoprotein</fullName>
    </recommendedName>
</protein>
<accession>A0A1I5WQC5</accession>
<keyword evidence="2" id="KW-1185">Reference proteome</keyword>
<organism evidence="1 2">
    <name type="scientific">Pseudarcicella hirudinis</name>
    <dbReference type="NCBI Taxonomy" id="1079859"/>
    <lineage>
        <taxon>Bacteria</taxon>
        <taxon>Pseudomonadati</taxon>
        <taxon>Bacteroidota</taxon>
        <taxon>Cytophagia</taxon>
        <taxon>Cytophagales</taxon>
        <taxon>Flectobacillaceae</taxon>
        <taxon>Pseudarcicella</taxon>
    </lineage>
</organism>
<dbReference type="EMBL" id="FOXH01000012">
    <property type="protein sequence ID" value="SFQ21910.1"/>
    <property type="molecule type" value="Genomic_DNA"/>
</dbReference>
<evidence type="ECO:0000313" key="1">
    <source>
        <dbReference type="EMBL" id="SFQ21910.1"/>
    </source>
</evidence>
<dbReference type="STRING" id="1079859.SAMN04515674_112108"/>
<dbReference type="AlphaFoldDB" id="A0A1I5WQC5"/>
<dbReference type="PROSITE" id="PS51257">
    <property type="entry name" value="PROKAR_LIPOPROTEIN"/>
    <property type="match status" value="1"/>
</dbReference>
<dbReference type="Proteomes" id="UP000199306">
    <property type="component" value="Unassembled WGS sequence"/>
</dbReference>
<evidence type="ECO:0000313" key="2">
    <source>
        <dbReference type="Proteomes" id="UP000199306"/>
    </source>
</evidence>
<sequence>MKTLLILKCMALSLILVSSCKKDEVSDNKLADEKKLEQMGADIQDFAKNKACSGDDCKVIAMGAKACGGPSSFLIYSVSKVDEKVLTDKVKAYSDFEKVINERYNRISNCAMIAIPQVDCVNGICTQK</sequence>
<reference evidence="1 2" key="1">
    <citation type="submission" date="2016-10" db="EMBL/GenBank/DDBJ databases">
        <authorList>
            <person name="de Groot N.N."/>
        </authorList>
    </citation>
    <scope>NUCLEOTIDE SEQUENCE [LARGE SCALE GENOMIC DNA]</scope>
    <source>
        <strain evidence="2">E92,LMG 26720,CCM 7988</strain>
    </source>
</reference>
<evidence type="ECO:0008006" key="3">
    <source>
        <dbReference type="Google" id="ProtNLM"/>
    </source>
</evidence>
<gene>
    <name evidence="1" type="ORF">SAMN04515674_112108</name>
</gene>